<accession>A0A6M0K4K7</accession>
<dbReference type="InterPro" id="IPR013413">
    <property type="entry name" value="CRISPR-assoc_prot_NE0113"/>
</dbReference>
<name>A0A6M0K4K7_9GAMM</name>
<dbReference type="InterPro" id="IPR019092">
    <property type="entry name" value="SSO2081-like_dom"/>
</dbReference>
<evidence type="ECO:0000313" key="3">
    <source>
        <dbReference type="Proteomes" id="UP000483379"/>
    </source>
</evidence>
<dbReference type="AlphaFoldDB" id="A0A6M0K4K7"/>
<comment type="caution">
    <text evidence="2">The sequence shown here is derived from an EMBL/GenBank/DDBJ whole genome shotgun (WGS) entry which is preliminary data.</text>
</comment>
<evidence type="ECO:0000259" key="1">
    <source>
        <dbReference type="Pfam" id="PF09623"/>
    </source>
</evidence>
<dbReference type="CDD" id="cd09741">
    <property type="entry name" value="Csx1_III-U"/>
    <property type="match status" value="1"/>
</dbReference>
<organism evidence="2 3">
    <name type="scientific">Thiorhodococcus minor</name>
    <dbReference type="NCBI Taxonomy" id="57489"/>
    <lineage>
        <taxon>Bacteria</taxon>
        <taxon>Pseudomonadati</taxon>
        <taxon>Pseudomonadota</taxon>
        <taxon>Gammaproteobacteria</taxon>
        <taxon>Chromatiales</taxon>
        <taxon>Chromatiaceae</taxon>
        <taxon>Thiorhodococcus</taxon>
    </lineage>
</organism>
<evidence type="ECO:0000313" key="2">
    <source>
        <dbReference type="EMBL" id="NEV63527.1"/>
    </source>
</evidence>
<dbReference type="RefSeq" id="WP_164453989.1">
    <property type="nucleotide sequence ID" value="NZ_JAAIJQ010000053.1"/>
</dbReference>
<dbReference type="EMBL" id="JAAIJQ010000053">
    <property type="protein sequence ID" value="NEV63527.1"/>
    <property type="molecule type" value="Genomic_DNA"/>
</dbReference>
<reference evidence="2 3" key="1">
    <citation type="submission" date="2020-02" db="EMBL/GenBank/DDBJ databases">
        <title>Genome sequences of Thiorhodococcus mannitoliphagus and Thiorhodococcus minor, purple sulfur photosynthetic bacteria in the gammaproteobacterial family, Chromatiaceae.</title>
        <authorList>
            <person name="Aviles F.A."/>
            <person name="Meyer T.E."/>
            <person name="Kyndt J.A."/>
        </authorList>
    </citation>
    <scope>NUCLEOTIDE SEQUENCE [LARGE SCALE GENOMIC DNA]</scope>
    <source>
        <strain evidence="2 3">DSM 11518</strain>
    </source>
</reference>
<protein>
    <submittedName>
        <fullName evidence="2">TIGR02584 family CRISPR-associated protein</fullName>
    </submittedName>
</protein>
<feature type="domain" description="CRISPR system ring nuclease SSO2081-like" evidence="1">
    <location>
        <begin position="25"/>
        <end position="238"/>
    </location>
</feature>
<dbReference type="Proteomes" id="UP000483379">
    <property type="component" value="Unassembled WGS sequence"/>
</dbReference>
<keyword evidence="3" id="KW-1185">Reference proteome</keyword>
<dbReference type="NCBIfam" id="TIGR02584">
    <property type="entry name" value="cas_NE0113"/>
    <property type="match status" value="1"/>
</dbReference>
<sequence>MTASTLSQPPYAYPRRILLAVSGLSPQILTETLYALAVQQQPAFIPTEIHLITTSEGAKRARLSLLSEEPGWLARLCRDYGLPALTFGEEQIQVPHDAEGEAMADIRTLADNMRMADLITERVRALTADPASALHVSIAGGRKTMGYYVGYALSLFGRVQDRLSHVLVDEAFESSWDFFYPTPYSRVVATRDNKLIDTQEGQVILADIPFVRLRDGIPERLQKGQATFAETIDAAQRAQLPPELVIDLERRRIRVAGEPVRLDPRELAFYSLMARRRLKDMHPARWTTEGLAQQYLAEYRLILGEYHGDYARAEELLAEEMSKDTFEQYKSRTNRALEAALGATLAKPYRIQPSGKRPETKFGLKLEAEAIRYGEVAEATDDS</sequence>
<proteinExistence type="predicted"/>
<gene>
    <name evidence="2" type="ORF">G3446_16805</name>
</gene>
<dbReference type="Pfam" id="PF09623">
    <property type="entry name" value="Cas_NE0113"/>
    <property type="match status" value="1"/>
</dbReference>